<dbReference type="EMBL" id="HBIO01031008">
    <property type="protein sequence ID" value="CAE0478900.1"/>
    <property type="molecule type" value="Transcribed_RNA"/>
</dbReference>
<name>A0A7S3QIW7_9STRA</name>
<organism evidence="5">
    <name type="scientific">Chaetoceros debilis</name>
    <dbReference type="NCBI Taxonomy" id="122233"/>
    <lineage>
        <taxon>Eukaryota</taxon>
        <taxon>Sar</taxon>
        <taxon>Stramenopiles</taxon>
        <taxon>Ochrophyta</taxon>
        <taxon>Bacillariophyta</taxon>
        <taxon>Coscinodiscophyceae</taxon>
        <taxon>Chaetocerotophycidae</taxon>
        <taxon>Chaetocerotales</taxon>
        <taxon>Chaetocerotaceae</taxon>
        <taxon>Chaetoceros</taxon>
    </lineage>
</organism>
<dbReference type="AlphaFoldDB" id="A0A7S3QIW7"/>
<proteinExistence type="inferred from homology"/>
<evidence type="ECO:0000256" key="2">
    <source>
        <dbReference type="ARBA" id="ARBA00022840"/>
    </source>
</evidence>
<accession>A0A7S3QIW7</accession>
<feature type="compositionally biased region" description="Basic and acidic residues" evidence="4">
    <location>
        <begin position="322"/>
        <end position="331"/>
    </location>
</feature>
<dbReference type="Gene3D" id="3.40.50.300">
    <property type="entry name" value="P-loop containing nucleotide triphosphate hydrolases"/>
    <property type="match status" value="1"/>
</dbReference>
<evidence type="ECO:0000256" key="3">
    <source>
        <dbReference type="ARBA" id="ARBA00025768"/>
    </source>
</evidence>
<dbReference type="GO" id="GO:0005524">
    <property type="term" value="F:ATP binding"/>
    <property type="evidence" value="ECO:0007669"/>
    <property type="project" value="UniProtKB-KW"/>
</dbReference>
<evidence type="ECO:0000256" key="4">
    <source>
        <dbReference type="SAM" id="MobiDB-lite"/>
    </source>
</evidence>
<feature type="region of interest" description="Disordered" evidence="4">
    <location>
        <begin position="276"/>
        <end position="345"/>
    </location>
</feature>
<feature type="compositionally biased region" description="Basic and acidic residues" evidence="4">
    <location>
        <begin position="296"/>
        <end position="310"/>
    </location>
</feature>
<keyword evidence="2" id="KW-0067">ATP-binding</keyword>
<dbReference type="Pfam" id="PF08433">
    <property type="entry name" value="KTI12"/>
    <property type="match status" value="2"/>
</dbReference>
<reference evidence="5" key="1">
    <citation type="submission" date="2021-01" db="EMBL/GenBank/DDBJ databases">
        <authorList>
            <person name="Corre E."/>
            <person name="Pelletier E."/>
            <person name="Niang G."/>
            <person name="Scheremetjew M."/>
            <person name="Finn R."/>
            <person name="Kale V."/>
            <person name="Holt S."/>
            <person name="Cochrane G."/>
            <person name="Meng A."/>
            <person name="Brown T."/>
            <person name="Cohen L."/>
        </authorList>
    </citation>
    <scope>NUCLEOTIDE SEQUENCE</scope>
    <source>
        <strain evidence="5">MM31A-1</strain>
    </source>
</reference>
<keyword evidence="1" id="KW-0547">Nucleotide-binding</keyword>
<protein>
    <recommendedName>
        <fullName evidence="6">Protein KTI12</fullName>
    </recommendedName>
</protein>
<evidence type="ECO:0008006" key="6">
    <source>
        <dbReference type="Google" id="ProtNLM"/>
    </source>
</evidence>
<evidence type="ECO:0000313" key="5">
    <source>
        <dbReference type="EMBL" id="CAE0478900.1"/>
    </source>
</evidence>
<dbReference type="InterPro" id="IPR027417">
    <property type="entry name" value="P-loop_NTPase"/>
</dbReference>
<sequence>MHSTIFNLPSTEISNISTMPSLIITGHPSTGKTSFANLLASRAMAHPSNLITTVVIINETTSRPDKTIYECYKNSTEEKLTRSALKSEFDKYVKANESSKLVILDSMNYIKGFRYELHCISKAAGQKHGVIWLLCKEVVAKEWNERRKKVEENDYDRDMKIQKDGHTHKYHSADMMSELMSRYEPPDQRNRWDRPLYRVDVHSTLEDSFLEEILKGVQLIKTTKNTNDGSSEDNGTGCVAEEILNRSVYNMHSLSNAIRDTSQSNALTSHKMVTSFRRNAKKSGSSGFKRAAKGVARNDLDSSLSEDKVKKSVGTKVVESAEDTKSSRQKDAGGTGESSTVPSMKRQVEKIEDLIDPILNSLLLDVEPLKEGLSTRLHIGANSNVLHDVDSISQETMSEFNKAQRSLASLGSIGHGGTIVVKVGKGTTGGGAGEVRSMKLNRTVQLAELKQFRRQYIKYVSVHPPQDTSEVGIAKSFLSYIENQL</sequence>
<gene>
    <name evidence="5" type="ORF">CDEB00056_LOCUS23753</name>
</gene>
<dbReference type="PANTHER" id="PTHR12435">
    <property type="match status" value="1"/>
</dbReference>
<comment type="similarity">
    <text evidence="3">Belongs to the KTI12 family.</text>
</comment>
<dbReference type="InterPro" id="IPR013641">
    <property type="entry name" value="KTI12/PSTK"/>
</dbReference>
<evidence type="ECO:0000256" key="1">
    <source>
        <dbReference type="ARBA" id="ARBA00022741"/>
    </source>
</evidence>
<dbReference type="SUPFAM" id="SSF52540">
    <property type="entry name" value="P-loop containing nucleoside triphosphate hydrolases"/>
    <property type="match status" value="1"/>
</dbReference>